<feature type="transmembrane region" description="Helical" evidence="1">
    <location>
        <begin position="6"/>
        <end position="29"/>
    </location>
</feature>
<dbReference type="EMBL" id="FOQH01000005">
    <property type="protein sequence ID" value="SFI22458.1"/>
    <property type="molecule type" value="Genomic_DNA"/>
</dbReference>
<dbReference type="AlphaFoldDB" id="A0A1I3GG31"/>
<dbReference type="InterPro" id="IPR003425">
    <property type="entry name" value="CCB3/YggT"/>
</dbReference>
<keyword evidence="3" id="KW-1185">Reference proteome</keyword>
<proteinExistence type="predicted"/>
<name>A0A1I3GG31_9RHOB</name>
<evidence type="ECO:0000313" key="2">
    <source>
        <dbReference type="EMBL" id="SFI22458.1"/>
    </source>
</evidence>
<evidence type="ECO:0000313" key="3">
    <source>
        <dbReference type="Proteomes" id="UP000199377"/>
    </source>
</evidence>
<gene>
    <name evidence="2" type="ORF">SAMN05216258_105146</name>
</gene>
<reference evidence="2 3" key="1">
    <citation type="submission" date="2016-10" db="EMBL/GenBank/DDBJ databases">
        <authorList>
            <person name="de Groot N.N."/>
        </authorList>
    </citation>
    <scope>NUCLEOTIDE SEQUENCE [LARGE SCALE GENOMIC DNA]</scope>
    <source>
        <strain evidence="2 3">CGMCC 1.11030</strain>
    </source>
</reference>
<sequence>MHSIATILLMILNFVWWVVIIHAVMSWLINFDVINLRQRFVYTVWSTLNRLTEPLYRPIRSILPPMGGLDLAPLVLLFGIIALQVLISNNLTGPAYY</sequence>
<protein>
    <submittedName>
        <fullName evidence="2">YggT family protein</fullName>
    </submittedName>
</protein>
<keyword evidence="1" id="KW-0472">Membrane</keyword>
<evidence type="ECO:0000256" key="1">
    <source>
        <dbReference type="SAM" id="Phobius"/>
    </source>
</evidence>
<dbReference type="RefSeq" id="WP_092859991.1">
    <property type="nucleotide sequence ID" value="NZ_FOQH01000005.1"/>
</dbReference>
<dbReference type="Pfam" id="PF02325">
    <property type="entry name" value="CCB3_YggT"/>
    <property type="match status" value="1"/>
</dbReference>
<dbReference type="Proteomes" id="UP000199377">
    <property type="component" value="Unassembled WGS sequence"/>
</dbReference>
<organism evidence="2 3">
    <name type="scientific">Albimonas pacifica</name>
    <dbReference type="NCBI Taxonomy" id="1114924"/>
    <lineage>
        <taxon>Bacteria</taxon>
        <taxon>Pseudomonadati</taxon>
        <taxon>Pseudomonadota</taxon>
        <taxon>Alphaproteobacteria</taxon>
        <taxon>Rhodobacterales</taxon>
        <taxon>Paracoccaceae</taxon>
        <taxon>Albimonas</taxon>
    </lineage>
</organism>
<dbReference type="OrthoDB" id="9814445at2"/>
<keyword evidence="1" id="KW-0812">Transmembrane</keyword>
<accession>A0A1I3GG31</accession>
<feature type="transmembrane region" description="Helical" evidence="1">
    <location>
        <begin position="67"/>
        <end position="87"/>
    </location>
</feature>
<dbReference type="GO" id="GO:0016020">
    <property type="term" value="C:membrane"/>
    <property type="evidence" value="ECO:0007669"/>
    <property type="project" value="InterPro"/>
</dbReference>
<dbReference type="STRING" id="1114924.SAMN05216258_105146"/>
<keyword evidence="1" id="KW-1133">Transmembrane helix</keyword>